<reference evidence="1 2" key="1">
    <citation type="journal article" date="2016" name="Environ. Microbiol.">
        <title>Genomic resolution of a cold subsurface aquifer community provides metabolic insights for novel microbes adapted to high CO concentrations.</title>
        <authorList>
            <person name="Probst A.J."/>
            <person name="Castelle C.J."/>
            <person name="Singh A."/>
            <person name="Brown C.T."/>
            <person name="Anantharaman K."/>
            <person name="Sharon I."/>
            <person name="Hug L.A."/>
            <person name="Burstein D."/>
            <person name="Emerson J.B."/>
            <person name="Thomas B.C."/>
            <person name="Banfield J.F."/>
        </authorList>
    </citation>
    <scope>NUCLEOTIDE SEQUENCE [LARGE SCALE GENOMIC DNA]</scope>
    <source>
        <strain evidence="1">CG2_30_54_11</strain>
    </source>
</reference>
<dbReference type="Proteomes" id="UP000183245">
    <property type="component" value="Unassembled WGS sequence"/>
</dbReference>
<accession>A0A1J5J7J3</accession>
<sequence>MDAVKKDDRLDYEVFTDFEDAIDSLCPPGTFTPGKLMDFRLVPEHILFMVLDRHSDEHLFVIADESWNYPDDERFEPVLQGIEFVFAKREADDLIKKLIKG</sequence>
<gene>
    <name evidence="1" type="ORF">AUK40_00710</name>
</gene>
<dbReference type="AlphaFoldDB" id="A0A1J5J7J3"/>
<evidence type="ECO:0000313" key="2">
    <source>
        <dbReference type="Proteomes" id="UP000183245"/>
    </source>
</evidence>
<name>A0A1J5J7J3_9BACT</name>
<protein>
    <submittedName>
        <fullName evidence="1">Uncharacterized protein</fullName>
    </submittedName>
</protein>
<comment type="caution">
    <text evidence="1">The sequence shown here is derived from an EMBL/GenBank/DDBJ whole genome shotgun (WGS) entry which is preliminary data.</text>
</comment>
<organism evidence="1 2">
    <name type="scientific">Candidatus Wirthbacteria bacterium CG2_30_54_11</name>
    <dbReference type="NCBI Taxonomy" id="1817892"/>
    <lineage>
        <taxon>Bacteria</taxon>
        <taxon>Candidatus Wirthbacteria</taxon>
    </lineage>
</organism>
<evidence type="ECO:0000313" key="1">
    <source>
        <dbReference type="EMBL" id="OIP99464.1"/>
    </source>
</evidence>
<dbReference type="STRING" id="1817892.AUK40_00710"/>
<dbReference type="EMBL" id="MNZT01000012">
    <property type="protein sequence ID" value="OIP99464.1"/>
    <property type="molecule type" value="Genomic_DNA"/>
</dbReference>
<proteinExistence type="predicted"/>